<evidence type="ECO:0000313" key="2">
    <source>
        <dbReference type="Ensembl" id="ENSAPLP00020019125.1"/>
    </source>
</evidence>
<sequence length="112" mass="12851">QLKLLPISEQTHNPLFTQLLCSGTLHHSDLFHSSPELLQCIFPSHCLLFQSLACPLFLGHLFFQVLEQSTGKQYKKTGEVAFLWFSSVFLCILQLLSRVIPRVHRFHTKNSS</sequence>
<proteinExistence type="predicted"/>
<evidence type="ECO:0000256" key="1">
    <source>
        <dbReference type="SAM" id="Phobius"/>
    </source>
</evidence>
<keyword evidence="1" id="KW-0472">Membrane</keyword>
<keyword evidence="1" id="KW-1133">Transmembrane helix</keyword>
<protein>
    <submittedName>
        <fullName evidence="2">Uncharacterized protein</fullName>
    </submittedName>
</protein>
<evidence type="ECO:0000313" key="3">
    <source>
        <dbReference type="Proteomes" id="UP000694400"/>
    </source>
</evidence>
<reference evidence="2" key="1">
    <citation type="submission" date="2019-08" db="EMBL/GenBank/DDBJ databases">
        <title>Three high-quality genomes provides insights into domestication of ducks.</title>
        <authorList>
            <person name="Hou Z.C."/>
            <person name="Zhu F."/>
            <person name="Yin Z.T."/>
            <person name="Zhang F."/>
        </authorList>
    </citation>
    <scope>NUCLEOTIDE SEQUENCE [LARGE SCALE GENOMIC DNA]</scope>
</reference>
<organism evidence="2 3">
    <name type="scientific">Anas platyrhynchos</name>
    <name type="common">Mallard</name>
    <name type="synonym">Anas boschas</name>
    <dbReference type="NCBI Taxonomy" id="8839"/>
    <lineage>
        <taxon>Eukaryota</taxon>
        <taxon>Metazoa</taxon>
        <taxon>Chordata</taxon>
        <taxon>Craniata</taxon>
        <taxon>Vertebrata</taxon>
        <taxon>Euteleostomi</taxon>
        <taxon>Archelosauria</taxon>
        <taxon>Archosauria</taxon>
        <taxon>Dinosauria</taxon>
        <taxon>Saurischia</taxon>
        <taxon>Theropoda</taxon>
        <taxon>Coelurosauria</taxon>
        <taxon>Aves</taxon>
        <taxon>Neognathae</taxon>
        <taxon>Galloanserae</taxon>
        <taxon>Anseriformes</taxon>
        <taxon>Anatidae</taxon>
        <taxon>Anatinae</taxon>
        <taxon>Anas</taxon>
    </lineage>
</organism>
<accession>A0A8B9TDX3</accession>
<feature type="transmembrane region" description="Helical" evidence="1">
    <location>
        <begin position="47"/>
        <end position="66"/>
    </location>
</feature>
<feature type="transmembrane region" description="Helical" evidence="1">
    <location>
        <begin position="81"/>
        <end position="100"/>
    </location>
</feature>
<reference evidence="2" key="2">
    <citation type="submission" date="2025-08" db="UniProtKB">
        <authorList>
            <consortium name="Ensembl"/>
        </authorList>
    </citation>
    <scope>IDENTIFICATION</scope>
</reference>
<keyword evidence="1" id="KW-0812">Transmembrane</keyword>
<reference evidence="2" key="3">
    <citation type="submission" date="2025-09" db="UniProtKB">
        <authorList>
            <consortium name="Ensembl"/>
        </authorList>
    </citation>
    <scope>IDENTIFICATION</scope>
</reference>
<dbReference type="Ensembl" id="ENSAPLT00020020673.1">
    <property type="protein sequence ID" value="ENSAPLP00020019125.1"/>
    <property type="gene ID" value="ENSAPLG00020013584.1"/>
</dbReference>
<dbReference type="AlphaFoldDB" id="A0A8B9TDX3"/>
<name>A0A8B9TDX3_ANAPL</name>
<dbReference type="Proteomes" id="UP000694400">
    <property type="component" value="Chromosome 24"/>
</dbReference>